<keyword evidence="3" id="KW-1185">Reference proteome</keyword>
<reference evidence="2 3" key="1">
    <citation type="journal article" date="2004" name="Nature">
        <title>Genome sequence of the ultrasmall unicellular red alga Cyanidioschyzon merolae 10D.</title>
        <authorList>
            <person name="Matsuzaki M."/>
            <person name="Misumi O."/>
            <person name="Shin-i T."/>
            <person name="Maruyama S."/>
            <person name="Takahara M."/>
            <person name="Miyagishima S."/>
            <person name="Mori T."/>
            <person name="Nishida K."/>
            <person name="Yagisawa F."/>
            <person name="Nishida K."/>
            <person name="Yoshida Y."/>
            <person name="Nishimura Y."/>
            <person name="Nakao S."/>
            <person name="Kobayashi T."/>
            <person name="Momoyama Y."/>
            <person name="Higashiyama T."/>
            <person name="Minoda A."/>
            <person name="Sano M."/>
            <person name="Nomoto H."/>
            <person name="Oishi K."/>
            <person name="Hayashi H."/>
            <person name="Ohta F."/>
            <person name="Nishizaka S."/>
            <person name="Haga S."/>
            <person name="Miura S."/>
            <person name="Morishita T."/>
            <person name="Kabeya Y."/>
            <person name="Terasawa K."/>
            <person name="Suzuki Y."/>
            <person name="Ishii Y."/>
            <person name="Asakawa S."/>
            <person name="Takano H."/>
            <person name="Ohta N."/>
            <person name="Kuroiwa H."/>
            <person name="Tanaka K."/>
            <person name="Shimizu N."/>
            <person name="Sugano S."/>
            <person name="Sato N."/>
            <person name="Nozaki H."/>
            <person name="Ogasawara N."/>
            <person name="Kohara Y."/>
            <person name="Kuroiwa T."/>
        </authorList>
    </citation>
    <scope>NUCLEOTIDE SEQUENCE [LARGE SCALE GENOMIC DNA]</scope>
    <source>
        <strain evidence="2 3">10D</strain>
    </source>
</reference>
<dbReference type="HOGENOM" id="CLU_1580765_0_0_1"/>
<organism evidence="2 3">
    <name type="scientific">Cyanidioschyzon merolae (strain NIES-3377 / 10D)</name>
    <name type="common">Unicellular red alga</name>
    <dbReference type="NCBI Taxonomy" id="280699"/>
    <lineage>
        <taxon>Eukaryota</taxon>
        <taxon>Rhodophyta</taxon>
        <taxon>Bangiophyceae</taxon>
        <taxon>Cyanidiales</taxon>
        <taxon>Cyanidiaceae</taxon>
        <taxon>Cyanidioschyzon</taxon>
    </lineage>
</organism>
<dbReference type="AlphaFoldDB" id="M1VHX4"/>
<dbReference type="KEGG" id="cme:CYME_CMT026C"/>
<keyword evidence="1" id="KW-0175">Coiled coil</keyword>
<dbReference type="OrthoDB" id="5321at2759"/>
<name>M1VHX4_CYAM1</name>
<dbReference type="GeneID" id="16998080"/>
<dbReference type="Gramene" id="CMT026CT">
    <property type="protein sequence ID" value="CMT026CT"/>
    <property type="gene ID" value="CMT026C"/>
</dbReference>
<accession>M1VHX4</accession>
<evidence type="ECO:0000256" key="1">
    <source>
        <dbReference type="SAM" id="Coils"/>
    </source>
</evidence>
<dbReference type="RefSeq" id="XP_005539093.1">
    <property type="nucleotide sequence ID" value="XM_005539036.1"/>
</dbReference>
<feature type="coiled-coil region" evidence="1">
    <location>
        <begin position="78"/>
        <end position="105"/>
    </location>
</feature>
<dbReference type="EMBL" id="AP006502">
    <property type="protein sequence ID" value="BAM83057.1"/>
    <property type="molecule type" value="Genomic_DNA"/>
</dbReference>
<sequence length="169" mass="19032">MLCFQLTPSTGLTFVRPRVNATTCALSQLTRRGTSSRFTLASAALRMSVDDQERLTVRKQAQICLESGCSIEDLDALLERTRLIRDELMKDVKELNDVITNLQALSEASKNLPGNEVAEKVTIPVTGKEARLDDVVRAVLRIFSRAEDHYPKIGLQPWSMDKPKKKKRF</sequence>
<dbReference type="Proteomes" id="UP000007014">
    <property type="component" value="Chromosome 20"/>
</dbReference>
<evidence type="ECO:0000313" key="3">
    <source>
        <dbReference type="Proteomes" id="UP000007014"/>
    </source>
</evidence>
<proteinExistence type="predicted"/>
<gene>
    <name evidence="2" type="ORF">CYME_CMT026C</name>
</gene>
<dbReference type="OMA" id="EPLGYTM"/>
<evidence type="ECO:0000313" key="2">
    <source>
        <dbReference type="EMBL" id="BAM83057.1"/>
    </source>
</evidence>
<reference evidence="2 3" key="2">
    <citation type="journal article" date="2007" name="BMC Biol.">
        <title>A 100%-complete sequence reveals unusually simple genomic features in the hot-spring red alga Cyanidioschyzon merolae.</title>
        <authorList>
            <person name="Nozaki H."/>
            <person name="Takano H."/>
            <person name="Misumi O."/>
            <person name="Terasawa K."/>
            <person name="Matsuzaki M."/>
            <person name="Maruyama S."/>
            <person name="Nishida K."/>
            <person name="Yagisawa F."/>
            <person name="Yoshida Y."/>
            <person name="Fujiwara T."/>
            <person name="Takio S."/>
            <person name="Tamura K."/>
            <person name="Chung S.J."/>
            <person name="Nakamura S."/>
            <person name="Kuroiwa H."/>
            <person name="Tanaka K."/>
            <person name="Sato N."/>
            <person name="Kuroiwa T."/>
        </authorList>
    </citation>
    <scope>NUCLEOTIDE SEQUENCE [LARGE SCALE GENOMIC DNA]</scope>
    <source>
        <strain evidence="2 3">10D</strain>
    </source>
</reference>
<protein>
    <submittedName>
        <fullName evidence="2">Uncharacterized protein</fullName>
    </submittedName>
</protein>